<keyword evidence="2" id="KW-1185">Reference proteome</keyword>
<organism evidence="1 2">
    <name type="scientific">Phytomonospora endophytica</name>
    <dbReference type="NCBI Taxonomy" id="714109"/>
    <lineage>
        <taxon>Bacteria</taxon>
        <taxon>Bacillati</taxon>
        <taxon>Actinomycetota</taxon>
        <taxon>Actinomycetes</taxon>
        <taxon>Micromonosporales</taxon>
        <taxon>Micromonosporaceae</taxon>
        <taxon>Phytomonospora</taxon>
    </lineage>
</organism>
<name>A0A841FFG3_9ACTN</name>
<comment type="caution">
    <text evidence="1">The sequence shown here is derived from an EMBL/GenBank/DDBJ whole genome shotgun (WGS) entry which is preliminary data.</text>
</comment>
<protein>
    <submittedName>
        <fullName evidence="1">Uncharacterized protein</fullName>
    </submittedName>
</protein>
<reference evidence="1 2" key="1">
    <citation type="submission" date="2020-08" db="EMBL/GenBank/DDBJ databases">
        <title>Genomic Encyclopedia of Type Strains, Phase IV (KMG-IV): sequencing the most valuable type-strain genomes for metagenomic binning, comparative biology and taxonomic classification.</title>
        <authorList>
            <person name="Goeker M."/>
        </authorList>
    </citation>
    <scope>NUCLEOTIDE SEQUENCE [LARGE SCALE GENOMIC DNA]</scope>
    <source>
        <strain evidence="1 2">YIM 65646</strain>
    </source>
</reference>
<evidence type="ECO:0000313" key="1">
    <source>
        <dbReference type="EMBL" id="MBB6034584.1"/>
    </source>
</evidence>
<gene>
    <name evidence="1" type="ORF">HNR73_002438</name>
</gene>
<evidence type="ECO:0000313" key="2">
    <source>
        <dbReference type="Proteomes" id="UP000548476"/>
    </source>
</evidence>
<dbReference type="RefSeq" id="WP_184787469.1">
    <property type="nucleotide sequence ID" value="NZ_BONT01000110.1"/>
</dbReference>
<sequence>MKLIDKVLDRLVGRTRAHAACPPEHTYPCVISGVCPGLHTRKHCYTKPDCSARVCVVTGCC</sequence>
<dbReference type="EMBL" id="JACHGT010000005">
    <property type="protein sequence ID" value="MBB6034584.1"/>
    <property type="molecule type" value="Genomic_DNA"/>
</dbReference>
<dbReference type="AlphaFoldDB" id="A0A841FFG3"/>
<dbReference type="Proteomes" id="UP000548476">
    <property type="component" value="Unassembled WGS sequence"/>
</dbReference>
<proteinExistence type="predicted"/>
<accession>A0A841FFG3</accession>